<dbReference type="Proteomes" id="UP000828390">
    <property type="component" value="Unassembled WGS sequence"/>
</dbReference>
<dbReference type="AlphaFoldDB" id="A0A9D4G6V1"/>
<proteinExistence type="predicted"/>
<comment type="caution">
    <text evidence="1">The sequence shown here is derived from an EMBL/GenBank/DDBJ whole genome shotgun (WGS) entry which is preliminary data.</text>
</comment>
<sequence length="93" mass="10004">MLQRQTSDNGTGHFFSISTNPQSVVNNTTDGMSVTATSTNDSVVLFIHFDNVTCDDIGLYACVAVVPANGDPLIQQGDMTLIDSNKGGHYFFK</sequence>
<reference evidence="1" key="1">
    <citation type="journal article" date="2019" name="bioRxiv">
        <title>The Genome of the Zebra Mussel, Dreissena polymorpha: A Resource for Invasive Species Research.</title>
        <authorList>
            <person name="McCartney M.A."/>
            <person name="Auch B."/>
            <person name="Kono T."/>
            <person name="Mallez S."/>
            <person name="Zhang Y."/>
            <person name="Obille A."/>
            <person name="Becker A."/>
            <person name="Abrahante J.E."/>
            <person name="Garbe J."/>
            <person name="Badalamenti J.P."/>
            <person name="Herman A."/>
            <person name="Mangelson H."/>
            <person name="Liachko I."/>
            <person name="Sullivan S."/>
            <person name="Sone E.D."/>
            <person name="Koren S."/>
            <person name="Silverstein K.A.T."/>
            <person name="Beckman K.B."/>
            <person name="Gohl D.M."/>
        </authorList>
    </citation>
    <scope>NUCLEOTIDE SEQUENCE</scope>
    <source>
        <strain evidence="1">Duluth1</strain>
        <tissue evidence="1">Whole animal</tissue>
    </source>
</reference>
<name>A0A9D4G6V1_DREPO</name>
<organism evidence="1 2">
    <name type="scientific">Dreissena polymorpha</name>
    <name type="common">Zebra mussel</name>
    <name type="synonym">Mytilus polymorpha</name>
    <dbReference type="NCBI Taxonomy" id="45954"/>
    <lineage>
        <taxon>Eukaryota</taxon>
        <taxon>Metazoa</taxon>
        <taxon>Spiralia</taxon>
        <taxon>Lophotrochozoa</taxon>
        <taxon>Mollusca</taxon>
        <taxon>Bivalvia</taxon>
        <taxon>Autobranchia</taxon>
        <taxon>Heteroconchia</taxon>
        <taxon>Euheterodonta</taxon>
        <taxon>Imparidentia</taxon>
        <taxon>Neoheterodontei</taxon>
        <taxon>Myida</taxon>
        <taxon>Dreissenoidea</taxon>
        <taxon>Dreissenidae</taxon>
        <taxon>Dreissena</taxon>
    </lineage>
</organism>
<keyword evidence="2" id="KW-1185">Reference proteome</keyword>
<dbReference type="EMBL" id="JAIWYP010000006">
    <property type="protein sequence ID" value="KAH3811561.1"/>
    <property type="molecule type" value="Genomic_DNA"/>
</dbReference>
<protein>
    <submittedName>
        <fullName evidence="1">Uncharacterized protein</fullName>
    </submittedName>
</protein>
<evidence type="ECO:0000313" key="1">
    <source>
        <dbReference type="EMBL" id="KAH3811561.1"/>
    </source>
</evidence>
<accession>A0A9D4G6V1</accession>
<reference evidence="1" key="2">
    <citation type="submission" date="2020-11" db="EMBL/GenBank/DDBJ databases">
        <authorList>
            <person name="McCartney M.A."/>
            <person name="Auch B."/>
            <person name="Kono T."/>
            <person name="Mallez S."/>
            <person name="Becker A."/>
            <person name="Gohl D.M."/>
            <person name="Silverstein K.A.T."/>
            <person name="Koren S."/>
            <person name="Bechman K.B."/>
            <person name="Herman A."/>
            <person name="Abrahante J.E."/>
            <person name="Garbe J."/>
        </authorList>
    </citation>
    <scope>NUCLEOTIDE SEQUENCE</scope>
    <source>
        <strain evidence="1">Duluth1</strain>
        <tissue evidence="1">Whole animal</tissue>
    </source>
</reference>
<gene>
    <name evidence="1" type="ORF">DPMN_139971</name>
</gene>
<evidence type="ECO:0000313" key="2">
    <source>
        <dbReference type="Proteomes" id="UP000828390"/>
    </source>
</evidence>